<evidence type="ECO:0000313" key="3">
    <source>
        <dbReference type="Proteomes" id="UP000704712"/>
    </source>
</evidence>
<protein>
    <submittedName>
        <fullName evidence="2">Uncharacterized protein</fullName>
    </submittedName>
</protein>
<dbReference type="AlphaFoldDB" id="A0A8S9UPN2"/>
<evidence type="ECO:0000256" key="1">
    <source>
        <dbReference type="SAM" id="MobiDB-lite"/>
    </source>
</evidence>
<organism evidence="2 3">
    <name type="scientific">Phytophthora infestans</name>
    <name type="common">Potato late blight agent</name>
    <name type="synonym">Botrytis infestans</name>
    <dbReference type="NCBI Taxonomy" id="4787"/>
    <lineage>
        <taxon>Eukaryota</taxon>
        <taxon>Sar</taxon>
        <taxon>Stramenopiles</taxon>
        <taxon>Oomycota</taxon>
        <taxon>Peronosporomycetes</taxon>
        <taxon>Peronosporales</taxon>
        <taxon>Peronosporaceae</taxon>
        <taxon>Phytophthora</taxon>
    </lineage>
</organism>
<proteinExistence type="predicted"/>
<gene>
    <name evidence="2" type="ORF">GN958_ATG09872</name>
</gene>
<sequence>MTANPPTSLTMDSSLRNQVVRLECPSELEEGKWDGPIYARLLEPRHIKPGHPSVFVVDDSSRRPGWLCKLIFYGSAYDGNMTGLGSLEALATDPVVIPYSRLTRPDTDLSMELKDRPLLLLYRFARFNACYLQCDRRSYREVPLDSFLVGQVVSYFPTHGRTFTTPAGAALQPACDHMCVVALRSRAGSPKLHVVVPSATVWQQQISRDEFVVGWCHGVAATAQPTRRLSRFRSRWIELVIPTDTDCDIGKLLMDTFVPAGSDSTMDLTSENLRIISEYGRIIDVNPIDYARRYVGPARPSTRMDEAVENDSESPSDVLAIGLSRGKAPDGRQPDIVRYEDCRSVEQFLWRQPTPAVTHPAEPDPSAVPNTDASTPALLSSSVSQPPPPAEAVPSTPSVVATTNSAMPENVPPLNSRSKSSFYVAYRRPPGLILAIISTVLPCLQRLGHHPAVYRTTTVVEIPESAVLTAGEAQALRLDHAIHASGPGAGLATAPATAGAAAVGHRGAGHGGQQLLHRPLQQQHDAATDARAYGRWDDASYETLTTTAHLGLTITRIDARIMATVALGRLQAGTHPGRLPSASSGLDLEPITVILAAVSTPVIPDAKT</sequence>
<evidence type="ECO:0000313" key="2">
    <source>
        <dbReference type="EMBL" id="KAF4141024.1"/>
    </source>
</evidence>
<feature type="region of interest" description="Disordered" evidence="1">
    <location>
        <begin position="353"/>
        <end position="397"/>
    </location>
</feature>
<dbReference type="EMBL" id="JAACNO010001405">
    <property type="protein sequence ID" value="KAF4141024.1"/>
    <property type="molecule type" value="Genomic_DNA"/>
</dbReference>
<comment type="caution">
    <text evidence="2">The sequence shown here is derived from an EMBL/GenBank/DDBJ whole genome shotgun (WGS) entry which is preliminary data.</text>
</comment>
<name>A0A8S9UPN2_PHYIN</name>
<reference evidence="2" key="1">
    <citation type="submission" date="2020-03" db="EMBL/GenBank/DDBJ databases">
        <title>Hybrid Assembly of Korean Phytophthora infestans isolates.</title>
        <authorList>
            <person name="Prokchorchik M."/>
            <person name="Lee Y."/>
            <person name="Seo J."/>
            <person name="Cho J.-H."/>
            <person name="Park Y.-E."/>
            <person name="Jang D.-C."/>
            <person name="Im J.-S."/>
            <person name="Choi J.-G."/>
            <person name="Park H.-J."/>
            <person name="Lee G.-B."/>
            <person name="Lee Y.-G."/>
            <person name="Hong S.-Y."/>
            <person name="Cho K."/>
            <person name="Sohn K.H."/>
        </authorList>
    </citation>
    <scope>NUCLEOTIDE SEQUENCE</scope>
    <source>
        <strain evidence="2">KR_2_A2</strain>
    </source>
</reference>
<accession>A0A8S9UPN2</accession>
<dbReference type="Proteomes" id="UP000704712">
    <property type="component" value="Unassembled WGS sequence"/>
</dbReference>